<dbReference type="GO" id="GO:0046872">
    <property type="term" value="F:metal ion binding"/>
    <property type="evidence" value="ECO:0007669"/>
    <property type="project" value="UniProtKB-UniRule"/>
</dbReference>
<evidence type="ECO:0000256" key="2">
    <source>
        <dbReference type="ARBA" id="ARBA00006040"/>
    </source>
</evidence>
<evidence type="ECO:0000256" key="5">
    <source>
        <dbReference type="ARBA" id="ARBA00022801"/>
    </source>
</evidence>
<evidence type="ECO:0000259" key="16">
    <source>
        <dbReference type="Pfam" id="PF01432"/>
    </source>
</evidence>
<proteinExistence type="inferred from homology"/>
<dbReference type="InterPro" id="IPR024077">
    <property type="entry name" value="Neurolysin/TOP_dom2"/>
</dbReference>
<accession>A0AA88HWS1</accession>
<dbReference type="Proteomes" id="UP001187531">
    <property type="component" value="Unassembled WGS sequence"/>
</dbReference>
<evidence type="ECO:0000313" key="18">
    <source>
        <dbReference type="Proteomes" id="UP001187531"/>
    </source>
</evidence>
<keyword evidence="14" id="KW-0175">Coiled coil</keyword>
<name>A0AA88HWS1_ARTSF</name>
<feature type="domain" description="Peptidase M3A/M3B catalytic" evidence="16">
    <location>
        <begin position="364"/>
        <end position="529"/>
    </location>
</feature>
<feature type="non-terminal residue" evidence="17">
    <location>
        <position position="530"/>
    </location>
</feature>
<keyword evidence="18" id="KW-1185">Reference proteome</keyword>
<comment type="similarity">
    <text evidence="2 13">Belongs to the peptidase M3 family.</text>
</comment>
<dbReference type="InterPro" id="IPR045090">
    <property type="entry name" value="Pept_M3A_M3B"/>
</dbReference>
<dbReference type="PANTHER" id="PTHR11804">
    <property type="entry name" value="PROTEASE M3 THIMET OLIGOPEPTIDASE-RELATED"/>
    <property type="match status" value="1"/>
</dbReference>
<keyword evidence="5 13" id="KW-0378">Hydrolase</keyword>
<reference evidence="17" key="1">
    <citation type="submission" date="2023-07" db="EMBL/GenBank/DDBJ databases">
        <title>Chromosome-level genome assembly of Artemia franciscana.</title>
        <authorList>
            <person name="Jo E."/>
        </authorList>
    </citation>
    <scope>NUCLEOTIDE SEQUENCE</scope>
    <source>
        <tissue evidence="17">Whole body</tissue>
    </source>
</reference>
<evidence type="ECO:0000256" key="14">
    <source>
        <dbReference type="SAM" id="Coils"/>
    </source>
</evidence>
<comment type="function">
    <text evidence="12">Mitochondrial ribosome (mitoribosome) assembly factor. Binds at the interface of the head and body domains of the mitochondrial small ribosomal subunit (mt-SSU), occluding the mRNA channel and preventing compaction of the head domain towards the body. Probable inactive methyltransferase: retains the characteristic folding and ability to bind S-adenosyl-L-methionine, but it probably lost its methyltransferase activity.</text>
</comment>
<dbReference type="GO" id="GO:0006412">
    <property type="term" value="P:translation"/>
    <property type="evidence" value="ECO:0007669"/>
    <property type="project" value="InterPro"/>
</dbReference>
<dbReference type="InterPro" id="IPR024079">
    <property type="entry name" value="MetalloPept_cat_dom_sf"/>
</dbReference>
<dbReference type="AlphaFoldDB" id="A0AA88HWS1"/>
<evidence type="ECO:0000256" key="12">
    <source>
        <dbReference type="ARBA" id="ARBA00045681"/>
    </source>
</evidence>
<sequence length="530" mass="60437">CPHQVSCPRVEADDGTPWVPQNSEDLSWPRIVRDLQHKRGHSHCQVCTGEGTLQKWTFTKGKHGERKQKTAEETKKLQCIQKEMQKLDALVSNEVAILRQSIEAASLRLSDSQKRYERAEAEFIEAKKDLFDKKEKKELLTEHLCTIIERLEIIKADKLSELLKQLEESSEPEGLFGIPELASSEGFIALEERVKCDTDDLVAESVDNGRQRKMVEVFDELSDTLCQVADLAEFVRIAHPDRKFSEAAENACININALVERLNTNVELYTSLRRATEESDVAPLTSVDEHVSKLFLFDFEQSGIHLPENLRESIVGLNDRILRLGQRFAMNSHEPRRVPKHLLPPYLANNFPSHGNNVVISSFHADSSNEQAREAAYKLYLYPDKSQEEILDELLLARYELVNLCGYPTFADRTLKNSIAGSPGLVKDFLDVLKIELERRALEEYDVMRHLKKKDVGARDELYCWDPPYLTAILKKQIQGLKSSDFAPYFSIGNCMEGLNLIFQALFDITLEPCVLEEGESWHSDVHKIA</sequence>
<dbReference type="GO" id="GO:0004222">
    <property type="term" value="F:metalloendopeptidase activity"/>
    <property type="evidence" value="ECO:0007669"/>
    <property type="project" value="InterPro"/>
</dbReference>
<keyword evidence="6 13" id="KW-0862">Zinc</keyword>
<dbReference type="SUPFAM" id="SSF55486">
    <property type="entry name" value="Metalloproteases ('zincins'), catalytic domain"/>
    <property type="match status" value="1"/>
</dbReference>
<comment type="subcellular location">
    <subcellularLocation>
        <location evidence="1">Mitochondrion</location>
    </subcellularLocation>
</comment>
<evidence type="ECO:0000256" key="10">
    <source>
        <dbReference type="ARBA" id="ARBA00023049"/>
    </source>
</evidence>
<feature type="non-terminal residue" evidence="17">
    <location>
        <position position="1"/>
    </location>
</feature>
<keyword evidence="9" id="KW-0411">Iron-sulfur</keyword>
<evidence type="ECO:0000256" key="4">
    <source>
        <dbReference type="ARBA" id="ARBA00022723"/>
    </source>
</evidence>
<feature type="region of interest" description="Disordered" evidence="15">
    <location>
        <begin position="1"/>
        <end position="23"/>
    </location>
</feature>
<dbReference type="GO" id="GO:0005739">
    <property type="term" value="C:mitochondrion"/>
    <property type="evidence" value="ECO:0007669"/>
    <property type="project" value="UniProtKB-SubCell"/>
</dbReference>
<evidence type="ECO:0000256" key="6">
    <source>
        <dbReference type="ARBA" id="ARBA00022833"/>
    </source>
</evidence>
<evidence type="ECO:0000256" key="3">
    <source>
        <dbReference type="ARBA" id="ARBA00022670"/>
    </source>
</evidence>
<evidence type="ECO:0000256" key="7">
    <source>
        <dbReference type="ARBA" id="ARBA00022946"/>
    </source>
</evidence>
<dbReference type="InterPro" id="IPR001567">
    <property type="entry name" value="Pept_M3A_M3B_dom"/>
</dbReference>
<keyword evidence="7" id="KW-0809">Transit peptide</keyword>
<comment type="cofactor">
    <cofactor evidence="13">
        <name>Zn(2+)</name>
        <dbReference type="ChEBI" id="CHEBI:29105"/>
    </cofactor>
    <text evidence="13">Binds 1 zinc ion.</text>
</comment>
<dbReference type="Gene3D" id="1.10.1370.10">
    <property type="entry name" value="Neurolysin, domain 3"/>
    <property type="match status" value="1"/>
</dbReference>
<evidence type="ECO:0000256" key="1">
    <source>
        <dbReference type="ARBA" id="ARBA00004173"/>
    </source>
</evidence>
<gene>
    <name evidence="17" type="ORF">QYM36_006492</name>
</gene>
<keyword evidence="10 13" id="KW-0482">Metalloprotease</keyword>
<dbReference type="PANTHER" id="PTHR11804:SF79">
    <property type="entry name" value="MITOCHONDRIAL INTERMEDIATE PEPTIDASE"/>
    <property type="match status" value="1"/>
</dbReference>
<keyword evidence="3 13" id="KW-0645">Protease</keyword>
<keyword evidence="4 13" id="KW-0479">Metal-binding</keyword>
<dbReference type="InterPro" id="IPR015324">
    <property type="entry name" value="Ribosomal_Rsm22-like"/>
</dbReference>
<evidence type="ECO:0000256" key="13">
    <source>
        <dbReference type="RuleBase" id="RU003435"/>
    </source>
</evidence>
<comment type="caution">
    <text evidence="17">The sequence shown here is derived from an EMBL/GenBank/DDBJ whole genome shotgun (WGS) entry which is preliminary data.</text>
</comment>
<keyword evidence="11" id="KW-0496">Mitochondrion</keyword>
<evidence type="ECO:0000256" key="8">
    <source>
        <dbReference type="ARBA" id="ARBA00023004"/>
    </source>
</evidence>
<dbReference type="Pfam" id="PF01432">
    <property type="entry name" value="Peptidase_M3"/>
    <property type="match status" value="1"/>
</dbReference>
<keyword evidence="8" id="KW-0408">Iron</keyword>
<dbReference type="Gene3D" id="3.40.390.10">
    <property type="entry name" value="Collagenase (Catalytic Domain)"/>
    <property type="match status" value="1"/>
</dbReference>
<dbReference type="GO" id="GO:0006627">
    <property type="term" value="P:protein processing involved in protein targeting to mitochondrion"/>
    <property type="evidence" value="ECO:0007669"/>
    <property type="project" value="TreeGrafter"/>
</dbReference>
<feature type="coiled-coil region" evidence="14">
    <location>
        <begin position="102"/>
        <end position="136"/>
    </location>
</feature>
<evidence type="ECO:0000256" key="11">
    <source>
        <dbReference type="ARBA" id="ARBA00023128"/>
    </source>
</evidence>
<dbReference type="Pfam" id="PF09243">
    <property type="entry name" value="Rsm22"/>
    <property type="match status" value="1"/>
</dbReference>
<evidence type="ECO:0000256" key="9">
    <source>
        <dbReference type="ARBA" id="ARBA00023014"/>
    </source>
</evidence>
<organism evidence="17 18">
    <name type="scientific">Artemia franciscana</name>
    <name type="common">Brine shrimp</name>
    <name type="synonym">Artemia sanfranciscana</name>
    <dbReference type="NCBI Taxonomy" id="6661"/>
    <lineage>
        <taxon>Eukaryota</taxon>
        <taxon>Metazoa</taxon>
        <taxon>Ecdysozoa</taxon>
        <taxon>Arthropoda</taxon>
        <taxon>Crustacea</taxon>
        <taxon>Branchiopoda</taxon>
        <taxon>Anostraca</taxon>
        <taxon>Artemiidae</taxon>
        <taxon>Artemia</taxon>
    </lineage>
</organism>
<dbReference type="GO" id="GO:0006518">
    <property type="term" value="P:peptide metabolic process"/>
    <property type="evidence" value="ECO:0007669"/>
    <property type="project" value="TreeGrafter"/>
</dbReference>
<dbReference type="EMBL" id="JAVRJZ010000010">
    <property type="protein sequence ID" value="KAK2717724.1"/>
    <property type="molecule type" value="Genomic_DNA"/>
</dbReference>
<evidence type="ECO:0000313" key="17">
    <source>
        <dbReference type="EMBL" id="KAK2717724.1"/>
    </source>
</evidence>
<dbReference type="GO" id="GO:0008168">
    <property type="term" value="F:methyltransferase activity"/>
    <property type="evidence" value="ECO:0007669"/>
    <property type="project" value="InterPro"/>
</dbReference>
<protein>
    <recommendedName>
        <fullName evidence="16">Peptidase M3A/M3B catalytic domain-containing protein</fullName>
    </recommendedName>
</protein>
<dbReference type="GO" id="GO:0051536">
    <property type="term" value="F:iron-sulfur cluster binding"/>
    <property type="evidence" value="ECO:0007669"/>
    <property type="project" value="UniProtKB-KW"/>
</dbReference>
<evidence type="ECO:0000256" key="15">
    <source>
        <dbReference type="SAM" id="MobiDB-lite"/>
    </source>
</evidence>